<reference evidence="2" key="1">
    <citation type="journal article" date="2023" name="Mol. Phylogenet. Evol.">
        <title>Genome-scale phylogeny and comparative genomics of the fungal order Sordariales.</title>
        <authorList>
            <person name="Hensen N."/>
            <person name="Bonometti L."/>
            <person name="Westerberg I."/>
            <person name="Brannstrom I.O."/>
            <person name="Guillou S."/>
            <person name="Cros-Aarteil S."/>
            <person name="Calhoun S."/>
            <person name="Haridas S."/>
            <person name="Kuo A."/>
            <person name="Mondo S."/>
            <person name="Pangilinan J."/>
            <person name="Riley R."/>
            <person name="LaButti K."/>
            <person name="Andreopoulos B."/>
            <person name="Lipzen A."/>
            <person name="Chen C."/>
            <person name="Yan M."/>
            <person name="Daum C."/>
            <person name="Ng V."/>
            <person name="Clum A."/>
            <person name="Steindorff A."/>
            <person name="Ohm R.A."/>
            <person name="Martin F."/>
            <person name="Silar P."/>
            <person name="Natvig D.O."/>
            <person name="Lalanne C."/>
            <person name="Gautier V."/>
            <person name="Ament-Velasquez S.L."/>
            <person name="Kruys A."/>
            <person name="Hutchinson M.I."/>
            <person name="Powell A.J."/>
            <person name="Barry K."/>
            <person name="Miller A.N."/>
            <person name="Grigoriev I.V."/>
            <person name="Debuchy R."/>
            <person name="Gladieux P."/>
            <person name="Hiltunen Thoren M."/>
            <person name="Johannesson H."/>
        </authorList>
    </citation>
    <scope>NUCLEOTIDE SEQUENCE</scope>
    <source>
        <strain evidence="2">PSN293</strain>
    </source>
</reference>
<evidence type="ECO:0000313" key="3">
    <source>
        <dbReference type="Proteomes" id="UP001301769"/>
    </source>
</evidence>
<dbReference type="AlphaFoldDB" id="A0AAN6XX58"/>
<protein>
    <submittedName>
        <fullName evidence="2">Uncharacterized protein</fullName>
    </submittedName>
</protein>
<dbReference type="PANTHER" id="PTHR35391:SF7">
    <property type="entry name" value="C2H2-TYPE DOMAIN-CONTAINING PROTEIN"/>
    <property type="match status" value="1"/>
</dbReference>
<proteinExistence type="predicted"/>
<organism evidence="2 3">
    <name type="scientific">Rhypophila decipiens</name>
    <dbReference type="NCBI Taxonomy" id="261697"/>
    <lineage>
        <taxon>Eukaryota</taxon>
        <taxon>Fungi</taxon>
        <taxon>Dikarya</taxon>
        <taxon>Ascomycota</taxon>
        <taxon>Pezizomycotina</taxon>
        <taxon>Sordariomycetes</taxon>
        <taxon>Sordariomycetidae</taxon>
        <taxon>Sordariales</taxon>
        <taxon>Naviculisporaceae</taxon>
        <taxon>Rhypophila</taxon>
    </lineage>
</organism>
<evidence type="ECO:0000256" key="1">
    <source>
        <dbReference type="SAM" id="MobiDB-lite"/>
    </source>
</evidence>
<gene>
    <name evidence="2" type="ORF">QBC37DRAFT_405481</name>
</gene>
<sequence length="929" mass="104816">METTDSGVHNHNQPSPATIAGRATKSLQSFQSCLNRAALVHARELSLVENQAARFSLWVANSMVFSKGRASMDYRLREAPDVQDVVIGLLEALGHRVQRCTDLLAAQADRTDPPPSVRDTFAQALEGISNSVQLLFRFSNTVRKASKAVHNRKVDDGFRIRDDEGNDIESHLRQMFANYILDRYPGASDILHERLVSTMLLRRKRILYRKSRYGTVTQPSQQPPLELRRHDVAPAAAVPPEMNAMRAPVTIDFEPNDLNTTPESVVRTATTLSPENFHKASTPSVMSVAKTVPLTQHEEIVFPPAPFAKQLQQYKIWHWEVKDRRRKRDMAFAGFGHGPPTDIYSNWIPYAARYHQDLENSVWERFYQGAESFSCPFCFCTLSSEDTTQEEKWRSHVLGDLDPYVCLFENCGMEHELYSHSHAWLDHIRGHALRWRCSSKSHQEDFIAATKDEYLNHMDLSHKGKFTTSQLAVLGQRNARLIGPLFESCPLCGMVPDLDTGPMEDHVVGHLRKIAIHSLPKFHLDANEVDEPVDPQRQRAPSYYSEPRSRSDIIDDDDDGNAALDVPLIEDAANDAVRPESVEDMEEVPLIAQQTTGSQMRMLQWGFVPGIFTPQMDPDSDTQSIVDREIGSRSDVQSTPAPEQLDFIEDIQSTTAPDILRMDPNCAVCDEPAVQCCDCEATGLTVARATAERKVFSRIQDRVRAWVRGHAEEIMKNKFERPELREFALQTLAKSYRDAENASMDTLPHWTDTYSGNSQPDDDMQQDHPVAEAYRAVLDHLFSLPKLACPDDDHPTMNLAFPPIPLADFKDAYGSDTSSPRSVVADGVYDQVNEQCGIGDSMKDTATPPQGEYYRPGPKRWKQSLVEFGPRKGQPISVPTYSYHGTTELEQDNEERNQEQECGSQSDGREEEATSSNNRQGRNRIYSVD</sequence>
<evidence type="ECO:0000313" key="2">
    <source>
        <dbReference type="EMBL" id="KAK4208245.1"/>
    </source>
</evidence>
<dbReference type="PANTHER" id="PTHR35391">
    <property type="entry name" value="C2H2-TYPE DOMAIN-CONTAINING PROTEIN-RELATED"/>
    <property type="match status" value="1"/>
</dbReference>
<reference evidence="2" key="2">
    <citation type="submission" date="2023-05" db="EMBL/GenBank/DDBJ databases">
        <authorList>
            <consortium name="Lawrence Berkeley National Laboratory"/>
            <person name="Steindorff A."/>
            <person name="Hensen N."/>
            <person name="Bonometti L."/>
            <person name="Westerberg I."/>
            <person name="Brannstrom I.O."/>
            <person name="Guillou S."/>
            <person name="Cros-Aarteil S."/>
            <person name="Calhoun S."/>
            <person name="Haridas S."/>
            <person name="Kuo A."/>
            <person name="Mondo S."/>
            <person name="Pangilinan J."/>
            <person name="Riley R."/>
            <person name="Labutti K."/>
            <person name="Andreopoulos B."/>
            <person name="Lipzen A."/>
            <person name="Chen C."/>
            <person name="Yanf M."/>
            <person name="Daum C."/>
            <person name="Ng V."/>
            <person name="Clum A."/>
            <person name="Ohm R."/>
            <person name="Martin F."/>
            <person name="Silar P."/>
            <person name="Natvig D."/>
            <person name="Lalanne C."/>
            <person name="Gautier V."/>
            <person name="Ament-Velasquez S.L."/>
            <person name="Kruys A."/>
            <person name="Hutchinson M.I."/>
            <person name="Powell A.J."/>
            <person name="Barry K."/>
            <person name="Miller A.N."/>
            <person name="Grigoriev I.V."/>
            <person name="Debuchy R."/>
            <person name="Gladieux P."/>
            <person name="Thoren M.H."/>
            <person name="Johannesson H."/>
        </authorList>
    </citation>
    <scope>NUCLEOTIDE SEQUENCE</scope>
    <source>
        <strain evidence="2">PSN293</strain>
    </source>
</reference>
<name>A0AAN6XX58_9PEZI</name>
<comment type="caution">
    <text evidence="2">The sequence shown here is derived from an EMBL/GenBank/DDBJ whole genome shotgun (WGS) entry which is preliminary data.</text>
</comment>
<feature type="region of interest" description="Disordered" evidence="1">
    <location>
        <begin position="870"/>
        <end position="929"/>
    </location>
</feature>
<dbReference type="EMBL" id="MU858252">
    <property type="protein sequence ID" value="KAK4208245.1"/>
    <property type="molecule type" value="Genomic_DNA"/>
</dbReference>
<accession>A0AAN6XX58</accession>
<dbReference type="Proteomes" id="UP001301769">
    <property type="component" value="Unassembled WGS sequence"/>
</dbReference>
<feature type="region of interest" description="Disordered" evidence="1">
    <location>
        <begin position="838"/>
        <end position="857"/>
    </location>
</feature>
<feature type="region of interest" description="Disordered" evidence="1">
    <location>
        <begin position="527"/>
        <end position="562"/>
    </location>
</feature>
<keyword evidence="3" id="KW-1185">Reference proteome</keyword>